<evidence type="ECO:0000313" key="1">
    <source>
        <dbReference type="EMBL" id="KAK2550762.1"/>
    </source>
</evidence>
<keyword evidence="2" id="KW-1185">Reference proteome</keyword>
<dbReference type="AlphaFoldDB" id="A0AAD9PX19"/>
<sequence length="90" mass="10423">QKPSLKARRGYRFIPQDDWMVYNHSFILSEGYWKFVVSSVRHYDTTIWIDGQSVSLLDRFTSSKCFLTQDNFASVEEVKVPVGLLAVCVD</sequence>
<name>A0AAD9PX19_ACRCE</name>
<feature type="non-terminal residue" evidence="1">
    <location>
        <position position="1"/>
    </location>
</feature>
<accession>A0AAD9PX19</accession>
<protein>
    <submittedName>
        <fullName evidence="1">Uncharacterized protein</fullName>
    </submittedName>
</protein>
<reference evidence="1" key="1">
    <citation type="journal article" date="2023" name="G3 (Bethesda)">
        <title>Whole genome assembly and annotation of the endangered Caribbean coral Acropora cervicornis.</title>
        <authorList>
            <person name="Selwyn J.D."/>
            <person name="Vollmer S.V."/>
        </authorList>
    </citation>
    <scope>NUCLEOTIDE SEQUENCE</scope>
    <source>
        <strain evidence="1">K2</strain>
    </source>
</reference>
<comment type="caution">
    <text evidence="1">The sequence shown here is derived from an EMBL/GenBank/DDBJ whole genome shotgun (WGS) entry which is preliminary data.</text>
</comment>
<dbReference type="EMBL" id="JARQWQ010000106">
    <property type="protein sequence ID" value="KAK2550762.1"/>
    <property type="molecule type" value="Genomic_DNA"/>
</dbReference>
<evidence type="ECO:0000313" key="2">
    <source>
        <dbReference type="Proteomes" id="UP001249851"/>
    </source>
</evidence>
<reference evidence="1" key="2">
    <citation type="journal article" date="2023" name="Science">
        <title>Genomic signatures of disease resistance in endangered staghorn corals.</title>
        <authorList>
            <person name="Vollmer S.V."/>
            <person name="Selwyn J.D."/>
            <person name="Despard B.A."/>
            <person name="Roesel C.L."/>
        </authorList>
    </citation>
    <scope>NUCLEOTIDE SEQUENCE</scope>
    <source>
        <strain evidence="1">K2</strain>
    </source>
</reference>
<gene>
    <name evidence="1" type="ORF">P5673_028438</name>
</gene>
<feature type="non-terminal residue" evidence="1">
    <location>
        <position position="90"/>
    </location>
</feature>
<organism evidence="1 2">
    <name type="scientific">Acropora cervicornis</name>
    <name type="common">Staghorn coral</name>
    <dbReference type="NCBI Taxonomy" id="6130"/>
    <lineage>
        <taxon>Eukaryota</taxon>
        <taxon>Metazoa</taxon>
        <taxon>Cnidaria</taxon>
        <taxon>Anthozoa</taxon>
        <taxon>Hexacorallia</taxon>
        <taxon>Scleractinia</taxon>
        <taxon>Astrocoeniina</taxon>
        <taxon>Acroporidae</taxon>
        <taxon>Acropora</taxon>
    </lineage>
</organism>
<proteinExistence type="predicted"/>
<dbReference type="Proteomes" id="UP001249851">
    <property type="component" value="Unassembled WGS sequence"/>
</dbReference>